<protein>
    <submittedName>
        <fullName evidence="2">Uncharacterized protein</fullName>
    </submittedName>
</protein>
<evidence type="ECO:0000313" key="2">
    <source>
        <dbReference type="EMBL" id="KAJ9612067.1"/>
    </source>
</evidence>
<accession>A0AA39CKY4</accession>
<feature type="region of interest" description="Disordered" evidence="1">
    <location>
        <begin position="1"/>
        <end position="131"/>
    </location>
</feature>
<keyword evidence="3" id="KW-1185">Reference proteome</keyword>
<sequence>MSGYANQYSGQEQQGAQEYEQRFGTHQQGGPSNDYYEQSGAQGQSRTQRLGQRYDEQGQGRYDQQAQQYNQQGQQYGRQGQQYNQQGQGQHSQQFQGQQQNSQHQYGNQAGQQGLGAGEPPGAAQQDSLHKFLDKIEKKFGGERFNNPANYEKNKKLNDSLILKLKQVMKVVM</sequence>
<organism evidence="2 3">
    <name type="scientific">Cladophialophora chaetospira</name>
    <dbReference type="NCBI Taxonomy" id="386627"/>
    <lineage>
        <taxon>Eukaryota</taxon>
        <taxon>Fungi</taxon>
        <taxon>Dikarya</taxon>
        <taxon>Ascomycota</taxon>
        <taxon>Pezizomycotina</taxon>
        <taxon>Eurotiomycetes</taxon>
        <taxon>Chaetothyriomycetidae</taxon>
        <taxon>Chaetothyriales</taxon>
        <taxon>Herpotrichiellaceae</taxon>
        <taxon>Cladophialophora</taxon>
    </lineage>
</organism>
<dbReference type="AlphaFoldDB" id="A0AA39CKY4"/>
<evidence type="ECO:0000313" key="3">
    <source>
        <dbReference type="Proteomes" id="UP001172673"/>
    </source>
</evidence>
<proteinExistence type="predicted"/>
<gene>
    <name evidence="2" type="ORF">H2200_003662</name>
</gene>
<evidence type="ECO:0000256" key="1">
    <source>
        <dbReference type="SAM" id="MobiDB-lite"/>
    </source>
</evidence>
<name>A0AA39CKY4_9EURO</name>
<feature type="compositionally biased region" description="Polar residues" evidence="1">
    <location>
        <begin position="24"/>
        <end position="50"/>
    </location>
</feature>
<dbReference type="Proteomes" id="UP001172673">
    <property type="component" value="Unassembled WGS sequence"/>
</dbReference>
<dbReference type="EMBL" id="JAPDRK010000005">
    <property type="protein sequence ID" value="KAJ9612067.1"/>
    <property type="molecule type" value="Genomic_DNA"/>
</dbReference>
<feature type="compositionally biased region" description="Low complexity" evidence="1">
    <location>
        <begin position="7"/>
        <end position="18"/>
    </location>
</feature>
<comment type="caution">
    <text evidence="2">The sequence shown here is derived from an EMBL/GenBank/DDBJ whole genome shotgun (WGS) entry which is preliminary data.</text>
</comment>
<feature type="compositionally biased region" description="Low complexity" evidence="1">
    <location>
        <begin position="59"/>
        <end position="112"/>
    </location>
</feature>
<reference evidence="2" key="1">
    <citation type="submission" date="2022-10" db="EMBL/GenBank/DDBJ databases">
        <title>Culturing micro-colonial fungi from biological soil crusts in the Mojave desert and describing Neophaeococcomyces mojavensis, and introducing the new genera and species Taxawa tesnikishii.</title>
        <authorList>
            <person name="Kurbessoian T."/>
            <person name="Stajich J.E."/>
        </authorList>
    </citation>
    <scope>NUCLEOTIDE SEQUENCE</scope>
    <source>
        <strain evidence="2">TK_41</strain>
    </source>
</reference>